<evidence type="ECO:0000313" key="2">
    <source>
        <dbReference type="EMBL" id="PSU45346.1"/>
    </source>
</evidence>
<dbReference type="AlphaFoldDB" id="A0A2T3J977"/>
<keyword evidence="1" id="KW-1133">Transmembrane helix</keyword>
<dbReference type="OrthoDB" id="5829999at2"/>
<proteinExistence type="predicted"/>
<evidence type="ECO:0008006" key="4">
    <source>
        <dbReference type="Google" id="ProtNLM"/>
    </source>
</evidence>
<gene>
    <name evidence="2" type="ORF">C9J12_23195</name>
</gene>
<keyword evidence="3" id="KW-1185">Reference proteome</keyword>
<name>A0A2T3J977_9GAMM</name>
<evidence type="ECO:0000256" key="1">
    <source>
        <dbReference type="SAM" id="Phobius"/>
    </source>
</evidence>
<protein>
    <recommendedName>
        <fullName evidence="4">DUF3899 domain-containing protein</fullName>
    </recommendedName>
</protein>
<dbReference type="Proteomes" id="UP000240987">
    <property type="component" value="Unassembled WGS sequence"/>
</dbReference>
<dbReference type="RefSeq" id="WP_107244880.1">
    <property type="nucleotide sequence ID" value="NZ_PYMJ01000032.1"/>
</dbReference>
<organism evidence="2 3">
    <name type="scientific">Photobacterium frigidiphilum</name>
    <dbReference type="NCBI Taxonomy" id="264736"/>
    <lineage>
        <taxon>Bacteria</taxon>
        <taxon>Pseudomonadati</taxon>
        <taxon>Pseudomonadota</taxon>
        <taxon>Gammaproteobacteria</taxon>
        <taxon>Vibrionales</taxon>
        <taxon>Vibrionaceae</taxon>
        <taxon>Photobacterium</taxon>
    </lineage>
</organism>
<accession>A0A2T3J977</accession>
<keyword evidence="1" id="KW-0472">Membrane</keyword>
<feature type="transmembrane region" description="Helical" evidence="1">
    <location>
        <begin position="7"/>
        <end position="28"/>
    </location>
</feature>
<feature type="transmembrane region" description="Helical" evidence="1">
    <location>
        <begin position="94"/>
        <end position="115"/>
    </location>
</feature>
<keyword evidence="1" id="KW-0812">Transmembrane</keyword>
<feature type="transmembrane region" description="Helical" evidence="1">
    <location>
        <begin position="34"/>
        <end position="53"/>
    </location>
</feature>
<reference evidence="2 3" key="1">
    <citation type="submission" date="2018-01" db="EMBL/GenBank/DDBJ databases">
        <title>Whole genome sequencing of Histamine producing bacteria.</title>
        <authorList>
            <person name="Butler K."/>
        </authorList>
    </citation>
    <scope>NUCLEOTIDE SEQUENCE [LARGE SCALE GENOMIC DNA]</scope>
    <source>
        <strain evidence="2 3">JCM 12947</strain>
    </source>
</reference>
<sequence length="116" mass="13129">MKKLLNMVLITNILAALVVLLLSKYIAFFASTSLSDFLFFVVIVIWGIAGLTWEGSNDSRNWELDPTAKKAKEMVAGHDFETDFENQKRQNYQFGLIMFIAGLPAFLGCLLLIFIF</sequence>
<dbReference type="EMBL" id="PYMJ01000032">
    <property type="protein sequence ID" value="PSU45346.1"/>
    <property type="molecule type" value="Genomic_DNA"/>
</dbReference>
<comment type="caution">
    <text evidence="2">The sequence shown here is derived from an EMBL/GenBank/DDBJ whole genome shotgun (WGS) entry which is preliminary data.</text>
</comment>
<evidence type="ECO:0000313" key="3">
    <source>
        <dbReference type="Proteomes" id="UP000240987"/>
    </source>
</evidence>